<name>A0A6J4U530_9BACT</name>
<protein>
    <submittedName>
        <fullName evidence="1">Uncharacterized protein</fullName>
    </submittedName>
</protein>
<reference evidence="1" key="1">
    <citation type="submission" date="2020-02" db="EMBL/GenBank/DDBJ databases">
        <authorList>
            <person name="Meier V. D."/>
        </authorList>
    </citation>
    <scope>NUCLEOTIDE SEQUENCE</scope>
    <source>
        <strain evidence="1">AVDCRST_MAG96</strain>
    </source>
</reference>
<dbReference type="EMBL" id="CADCVN010001683">
    <property type="protein sequence ID" value="CAA9540985.1"/>
    <property type="molecule type" value="Genomic_DNA"/>
</dbReference>
<proteinExistence type="predicted"/>
<dbReference type="AlphaFoldDB" id="A0A6J4U530"/>
<gene>
    <name evidence="1" type="ORF">AVDCRST_MAG96-4301</name>
</gene>
<organism evidence="1">
    <name type="scientific">uncultured Segetibacter sp</name>
    <dbReference type="NCBI Taxonomy" id="481133"/>
    <lineage>
        <taxon>Bacteria</taxon>
        <taxon>Pseudomonadati</taxon>
        <taxon>Bacteroidota</taxon>
        <taxon>Chitinophagia</taxon>
        <taxon>Chitinophagales</taxon>
        <taxon>Chitinophagaceae</taxon>
        <taxon>Segetibacter</taxon>
        <taxon>environmental samples</taxon>
    </lineage>
</organism>
<evidence type="ECO:0000313" key="1">
    <source>
        <dbReference type="EMBL" id="CAA9540985.1"/>
    </source>
</evidence>
<sequence length="38" mass="4309">MVEIFETRFKAFTQFVLQAGTKREAGIKICAVAKYPTD</sequence>
<accession>A0A6J4U530</accession>